<feature type="transmembrane region" description="Helical" evidence="4">
    <location>
        <begin position="678"/>
        <end position="695"/>
    </location>
</feature>
<protein>
    <submittedName>
        <fullName evidence="5">Uncharacterized protein</fullName>
    </submittedName>
</protein>
<dbReference type="EMBL" id="MLFT02000004">
    <property type="protein sequence ID" value="PHT50798.1"/>
    <property type="molecule type" value="Genomic_DNA"/>
</dbReference>
<dbReference type="AlphaFoldDB" id="A0A2G2WZX4"/>
<keyword evidence="6" id="KW-1185">Reference proteome</keyword>
<dbReference type="PANTHER" id="PTHR45699">
    <property type="entry name" value="60S ACIDIC RIBOSOMAL PROTEIN P0"/>
    <property type="match status" value="1"/>
</dbReference>
<dbReference type="GO" id="GO:0002181">
    <property type="term" value="P:cytoplasmic translation"/>
    <property type="evidence" value="ECO:0007669"/>
    <property type="project" value="TreeGrafter"/>
</dbReference>
<keyword evidence="3" id="KW-0687">Ribonucleoprotein</keyword>
<dbReference type="GO" id="GO:0070180">
    <property type="term" value="F:large ribosomal subunit rRNA binding"/>
    <property type="evidence" value="ECO:0007669"/>
    <property type="project" value="TreeGrafter"/>
</dbReference>
<proteinExistence type="inferred from homology"/>
<evidence type="ECO:0000256" key="1">
    <source>
        <dbReference type="ARBA" id="ARBA00008889"/>
    </source>
</evidence>
<comment type="caution">
    <text evidence="5">The sequence shown here is derived from an EMBL/GenBank/DDBJ whole genome shotgun (WGS) entry which is preliminary data.</text>
</comment>
<evidence type="ECO:0000256" key="3">
    <source>
        <dbReference type="ARBA" id="ARBA00023274"/>
    </source>
</evidence>
<dbReference type="OrthoDB" id="10429663at2759"/>
<dbReference type="PANTHER" id="PTHR45699:SF3">
    <property type="entry name" value="LARGE RIBOSOMAL SUBUNIT PROTEIN UL10"/>
    <property type="match status" value="1"/>
</dbReference>
<dbReference type="STRING" id="33114.A0A2G2WZX4"/>
<dbReference type="GO" id="GO:0022625">
    <property type="term" value="C:cytosolic large ribosomal subunit"/>
    <property type="evidence" value="ECO:0007669"/>
    <property type="project" value="TreeGrafter"/>
</dbReference>
<evidence type="ECO:0000256" key="4">
    <source>
        <dbReference type="SAM" id="Phobius"/>
    </source>
</evidence>
<dbReference type="GO" id="GO:0000027">
    <property type="term" value="P:ribosomal large subunit assembly"/>
    <property type="evidence" value="ECO:0007669"/>
    <property type="project" value="TreeGrafter"/>
</dbReference>
<keyword evidence="2" id="KW-0689">Ribosomal protein</keyword>
<evidence type="ECO:0000313" key="6">
    <source>
        <dbReference type="Proteomes" id="UP000224567"/>
    </source>
</evidence>
<organism evidence="5 6">
    <name type="scientific">Capsicum baccatum</name>
    <name type="common">Peruvian pepper</name>
    <dbReference type="NCBI Taxonomy" id="33114"/>
    <lineage>
        <taxon>Eukaryota</taxon>
        <taxon>Viridiplantae</taxon>
        <taxon>Streptophyta</taxon>
        <taxon>Embryophyta</taxon>
        <taxon>Tracheophyta</taxon>
        <taxon>Spermatophyta</taxon>
        <taxon>Magnoliopsida</taxon>
        <taxon>eudicotyledons</taxon>
        <taxon>Gunneridae</taxon>
        <taxon>Pentapetalae</taxon>
        <taxon>asterids</taxon>
        <taxon>lamiids</taxon>
        <taxon>Solanales</taxon>
        <taxon>Solanaceae</taxon>
        <taxon>Solanoideae</taxon>
        <taxon>Capsiceae</taxon>
        <taxon>Capsicum</taxon>
    </lineage>
</organism>
<dbReference type="Proteomes" id="UP000224567">
    <property type="component" value="Unassembled WGS sequence"/>
</dbReference>
<name>A0A2G2WZX4_CAPBA</name>
<sequence length="900" mass="102496">MMNSPYQYDSPSLQWCFHCPFFTKWVSSSFQTPPAPYNQQFLTAPSSPSPTYPPAILEKIFTSFKIVQDAVVESQERSKRILSSICHVRSVLHEEMQSNSTSIDAPEILDAINITSVQESTYVDSNTEVADMVKSHFDSELPVLGVGDKIPQYVFPDVLSSASIDATELKFSPLFSVKGSLEFDCMVFDRVPKRDISAEFHSPSAPIGSLPPVLSINDCKWVDTGQLSDSFDRHQYNQIKLLGCAPLLINRLSSSSDTPKLFDKLAKRSRWLSMLHDSEYIGEAEVLIECSDNLTCFCNSYKLLGISLENSFLYSLDRAVISRVERYAINQFRHVRANCKRDISVERYIFENANVFSGNFRSYIYPLSDNMARATTLSLLIELCSSEQVEPGLPLRLPFDFRYKIGNFTRQINLVLVISQPARILEWIDSLKGWTSLSPRQEQVEGISMLVGQIEGLSDYDYDSCVVYVPNSKFLSSIGLTHVKYWERYPGPNLVKEWRKHLDIILPMFSIHTFDPGILNIHITDDMDLAMHTHTSIPATYYLIDILGREQIGGLVMEEVGTDAFVNFDKMTKSSAQVFLLSETVMFDIHKSNGPLSVVVKKCILMFFEISENRTEHNNLYEAISKNIQFGILLATNSLALSSVVLEHLIMDLVAKLAAGLTHVFGLSMSLSYLTVDVVSHMLIYAYTTILVIFIKTKYSFQNITVMQEYVKDPSKFTTITLAPVPATFCDPYGTQTWRKPLETTNAEEKEKQYSMIGSKDVLTHHPRCHVSQYKFHFCKENYSRSWNHFSSFMCICNWWHIKLSYLKKTWMQLLWLLNDAFPWISTKLVLKVPIRWGASWITDILHVLMPPIQTALEESDPTINSDLNSKLHQVFNVCPLVSPSKELFGDYLVRCGCIL</sequence>
<keyword evidence="4" id="KW-0472">Membrane</keyword>
<dbReference type="GO" id="GO:0003735">
    <property type="term" value="F:structural constituent of ribosome"/>
    <property type="evidence" value="ECO:0007669"/>
    <property type="project" value="TreeGrafter"/>
</dbReference>
<reference evidence="6" key="2">
    <citation type="journal article" date="2017" name="J. Anim. Genet.">
        <title>Multiple reference genome sequences of hot pepper reveal the massive evolution of plant disease resistance genes by retroduplication.</title>
        <authorList>
            <person name="Kim S."/>
            <person name="Park J."/>
            <person name="Yeom S.-I."/>
            <person name="Kim Y.-M."/>
            <person name="Seo E."/>
            <person name="Kim K.-T."/>
            <person name="Kim M.-S."/>
            <person name="Lee J.M."/>
            <person name="Cheong K."/>
            <person name="Shin H.-S."/>
            <person name="Kim S.-B."/>
            <person name="Han K."/>
            <person name="Lee J."/>
            <person name="Park M."/>
            <person name="Lee H.-A."/>
            <person name="Lee H.-Y."/>
            <person name="Lee Y."/>
            <person name="Oh S."/>
            <person name="Lee J.H."/>
            <person name="Choi E."/>
            <person name="Choi E."/>
            <person name="Lee S.E."/>
            <person name="Jeon J."/>
            <person name="Kim H."/>
            <person name="Choi G."/>
            <person name="Song H."/>
            <person name="Lee J."/>
            <person name="Lee S.-C."/>
            <person name="Kwon J.-K."/>
            <person name="Lee H.-Y."/>
            <person name="Koo N."/>
            <person name="Hong Y."/>
            <person name="Kim R.W."/>
            <person name="Kang W.-H."/>
            <person name="Huh J.H."/>
            <person name="Kang B.-C."/>
            <person name="Yang T.-J."/>
            <person name="Lee Y.-H."/>
            <person name="Bennetzen J.L."/>
            <person name="Choi D."/>
        </authorList>
    </citation>
    <scope>NUCLEOTIDE SEQUENCE [LARGE SCALE GENOMIC DNA]</scope>
    <source>
        <strain evidence="6">cv. PBC81</strain>
    </source>
</reference>
<comment type="similarity">
    <text evidence="1">Belongs to the universal ribosomal protein uL10 family.</text>
</comment>
<keyword evidence="4" id="KW-1133">Transmembrane helix</keyword>
<evidence type="ECO:0000256" key="2">
    <source>
        <dbReference type="ARBA" id="ARBA00022980"/>
    </source>
</evidence>
<reference evidence="5 6" key="1">
    <citation type="journal article" date="2017" name="Genome Biol.">
        <title>New reference genome sequences of hot pepper reveal the massive evolution of plant disease-resistance genes by retroduplication.</title>
        <authorList>
            <person name="Kim S."/>
            <person name="Park J."/>
            <person name="Yeom S.I."/>
            <person name="Kim Y.M."/>
            <person name="Seo E."/>
            <person name="Kim K.T."/>
            <person name="Kim M.S."/>
            <person name="Lee J.M."/>
            <person name="Cheong K."/>
            <person name="Shin H.S."/>
            <person name="Kim S.B."/>
            <person name="Han K."/>
            <person name="Lee J."/>
            <person name="Park M."/>
            <person name="Lee H.A."/>
            <person name="Lee H.Y."/>
            <person name="Lee Y."/>
            <person name="Oh S."/>
            <person name="Lee J.H."/>
            <person name="Choi E."/>
            <person name="Choi E."/>
            <person name="Lee S.E."/>
            <person name="Jeon J."/>
            <person name="Kim H."/>
            <person name="Choi G."/>
            <person name="Song H."/>
            <person name="Lee J."/>
            <person name="Lee S.C."/>
            <person name="Kwon J.K."/>
            <person name="Lee H.Y."/>
            <person name="Koo N."/>
            <person name="Hong Y."/>
            <person name="Kim R.W."/>
            <person name="Kang W.H."/>
            <person name="Huh J.H."/>
            <person name="Kang B.C."/>
            <person name="Yang T.J."/>
            <person name="Lee Y.H."/>
            <person name="Bennetzen J.L."/>
            <person name="Choi D."/>
        </authorList>
    </citation>
    <scope>NUCLEOTIDE SEQUENCE [LARGE SCALE GENOMIC DNA]</scope>
    <source>
        <strain evidence="6">cv. PBC81</strain>
    </source>
</reference>
<evidence type="ECO:0000313" key="5">
    <source>
        <dbReference type="EMBL" id="PHT50798.1"/>
    </source>
</evidence>
<dbReference type="InterPro" id="IPR050323">
    <property type="entry name" value="Ribosomal_protein_uL10"/>
</dbReference>
<keyword evidence="4" id="KW-0812">Transmembrane</keyword>
<gene>
    <name evidence="5" type="ORF">CQW23_10545</name>
</gene>
<accession>A0A2G2WZX4</accession>